<feature type="compositionally biased region" description="Basic residues" evidence="6">
    <location>
        <begin position="1"/>
        <end position="15"/>
    </location>
</feature>
<sequence length="481" mass="53546">MRTKNRRGGRSKPSRRSSAASTPSSTASPSVTDRDAPNAEDNILNEASANETQDVSNEVDCFRKDTCIRCDESGGLLVCTEIGCPIALHEYCMSCEPTFDEEGRFYCPYCSYKKALVRANELRRKAMVAKKALSDFIDTRMVSGGNSPQIGEAAKKKASTCGVDVNLPDHESHLGSESLGDQAVQVERNQSNEGEDHEKTAGDARSTVGVNAENHDNPIVSNVSNSINSTPEIQPLEDSMNEEETREADASGTHLVESLEDKDDGKMMEEETLRLTDDIQNEGIVKDRGQPETSNAHNDEEETAVDVVDHGVEREPQDNGDGGEQIQLDKEGMLENINVGSGNGDLKNETIVKKKRFKTKANRRIDLQNFSSPRKSTRIRTPEPGKNHVTKIEKVSVPRNLKLQPVSPNQFKKLDSNGGKRKRLFWSTEEEEMLKEGVQKFSTTANKNLPWRKILEFGRHVFDDTRTPVDLKDKWRNIIAK</sequence>
<dbReference type="SUPFAM" id="SSF57903">
    <property type="entry name" value="FYVE/PHD zinc finger"/>
    <property type="match status" value="1"/>
</dbReference>
<evidence type="ECO:0000313" key="9">
    <source>
        <dbReference type="Proteomes" id="UP000504603"/>
    </source>
</evidence>
<dbReference type="PROSITE" id="PS51294">
    <property type="entry name" value="HTH_MYB"/>
    <property type="match status" value="1"/>
</dbReference>
<evidence type="ECO:0000256" key="3">
    <source>
        <dbReference type="ARBA" id="ARBA00022771"/>
    </source>
</evidence>
<evidence type="ECO:0000256" key="1">
    <source>
        <dbReference type="ARBA" id="ARBA00004123"/>
    </source>
</evidence>
<dbReference type="SUPFAM" id="SSF46689">
    <property type="entry name" value="Homeodomain-like"/>
    <property type="match status" value="1"/>
</dbReference>
<dbReference type="PANTHER" id="PTHR47863">
    <property type="entry name" value="RING/FYVE/PHD ZINC FINGER SUPERFAMILY PROTEIN"/>
    <property type="match status" value="1"/>
</dbReference>
<dbReference type="PROSITE" id="PS50090">
    <property type="entry name" value="MYB_LIKE"/>
    <property type="match status" value="1"/>
</dbReference>
<evidence type="ECO:0000256" key="5">
    <source>
        <dbReference type="ARBA" id="ARBA00023242"/>
    </source>
</evidence>
<keyword evidence="3" id="KW-0863">Zinc-finger</keyword>
<dbReference type="CDD" id="cd15489">
    <property type="entry name" value="PHD_SF"/>
    <property type="match status" value="1"/>
</dbReference>
<evidence type="ECO:0000256" key="6">
    <source>
        <dbReference type="SAM" id="MobiDB-lite"/>
    </source>
</evidence>
<dbReference type="GO" id="GO:0008270">
    <property type="term" value="F:zinc ion binding"/>
    <property type="evidence" value="ECO:0007669"/>
    <property type="project" value="UniProtKB-KW"/>
</dbReference>
<dbReference type="OrthoDB" id="608866at2759"/>
<evidence type="ECO:0000256" key="2">
    <source>
        <dbReference type="ARBA" id="ARBA00022723"/>
    </source>
</evidence>
<dbReference type="SMART" id="SM00717">
    <property type="entry name" value="SANT"/>
    <property type="match status" value="1"/>
</dbReference>
<keyword evidence="2" id="KW-0479">Metal-binding</keyword>
<dbReference type="InterPro" id="IPR011011">
    <property type="entry name" value="Znf_FYVE_PHD"/>
</dbReference>
<dbReference type="PROSITE" id="PS01359">
    <property type="entry name" value="ZF_PHD_1"/>
    <property type="match status" value="1"/>
</dbReference>
<dbReference type="GO" id="GO:0005634">
    <property type="term" value="C:nucleus"/>
    <property type="evidence" value="ECO:0007669"/>
    <property type="project" value="UniProtKB-SubCell"/>
</dbReference>
<dbReference type="SMART" id="SM00249">
    <property type="entry name" value="PHD"/>
    <property type="match status" value="1"/>
</dbReference>
<feature type="domain" description="HTH myb-type" evidence="8">
    <location>
        <begin position="420"/>
        <end position="481"/>
    </location>
</feature>
<keyword evidence="9" id="KW-1185">Reference proteome</keyword>
<feature type="region of interest" description="Disordered" evidence="6">
    <location>
        <begin position="208"/>
        <end position="252"/>
    </location>
</feature>
<evidence type="ECO:0000259" key="8">
    <source>
        <dbReference type="PROSITE" id="PS51294"/>
    </source>
</evidence>
<dbReference type="PANTHER" id="PTHR47863:SF5">
    <property type="entry name" value="HOMEODOMAIN-LIKE PROTEIN WITH RING_FYVE_PHD-TYPE ZINC FINGER DOMAIN-CONTAINING PROTEIN-RELATED"/>
    <property type="match status" value="1"/>
</dbReference>
<accession>A0A6J1C1V0</accession>
<evidence type="ECO:0000313" key="11">
    <source>
        <dbReference type="RefSeq" id="XP_022135726.1"/>
    </source>
</evidence>
<feature type="region of interest" description="Disordered" evidence="6">
    <location>
        <begin position="283"/>
        <end position="304"/>
    </location>
</feature>
<proteinExistence type="predicted"/>
<dbReference type="Gene3D" id="1.10.10.60">
    <property type="entry name" value="Homeodomain-like"/>
    <property type="match status" value="1"/>
</dbReference>
<keyword evidence="4" id="KW-0862">Zinc</keyword>
<dbReference type="GeneID" id="111007617"/>
<comment type="subcellular location">
    <subcellularLocation>
        <location evidence="1">Nucleus</location>
    </subcellularLocation>
</comment>
<dbReference type="RefSeq" id="XP_022135726.1">
    <property type="nucleotide sequence ID" value="XM_022280034.1"/>
</dbReference>
<organism evidence="9 10">
    <name type="scientific">Momordica charantia</name>
    <name type="common">Bitter gourd</name>
    <name type="synonym">Balsam pear</name>
    <dbReference type="NCBI Taxonomy" id="3673"/>
    <lineage>
        <taxon>Eukaryota</taxon>
        <taxon>Viridiplantae</taxon>
        <taxon>Streptophyta</taxon>
        <taxon>Embryophyta</taxon>
        <taxon>Tracheophyta</taxon>
        <taxon>Spermatophyta</taxon>
        <taxon>Magnoliopsida</taxon>
        <taxon>eudicotyledons</taxon>
        <taxon>Gunneridae</taxon>
        <taxon>Pentapetalae</taxon>
        <taxon>rosids</taxon>
        <taxon>fabids</taxon>
        <taxon>Cucurbitales</taxon>
        <taxon>Cucurbitaceae</taxon>
        <taxon>Momordiceae</taxon>
        <taxon>Momordica</taxon>
    </lineage>
</organism>
<dbReference type="Pfam" id="PF00249">
    <property type="entry name" value="Myb_DNA-binding"/>
    <property type="match status" value="1"/>
</dbReference>
<dbReference type="CDD" id="cd11660">
    <property type="entry name" value="SANT_TRF"/>
    <property type="match status" value="1"/>
</dbReference>
<evidence type="ECO:0000259" key="7">
    <source>
        <dbReference type="PROSITE" id="PS50090"/>
    </source>
</evidence>
<gene>
    <name evidence="10 11" type="primary">LOC111007617</name>
</gene>
<dbReference type="InterPro" id="IPR001965">
    <property type="entry name" value="Znf_PHD"/>
</dbReference>
<feature type="region of interest" description="Disordered" evidence="6">
    <location>
        <begin position="1"/>
        <end position="51"/>
    </location>
</feature>
<reference evidence="10 11" key="1">
    <citation type="submission" date="2025-04" db="UniProtKB">
        <authorList>
            <consortium name="RefSeq"/>
        </authorList>
    </citation>
    <scope>IDENTIFICATION</scope>
    <source>
        <strain evidence="10 11">OHB3-1</strain>
    </source>
</reference>
<dbReference type="InterPro" id="IPR019786">
    <property type="entry name" value="Zinc_finger_PHD-type_CS"/>
</dbReference>
<feature type="compositionally biased region" description="Low complexity" evidence="6">
    <location>
        <begin position="16"/>
        <end position="31"/>
    </location>
</feature>
<feature type="domain" description="Myb-like" evidence="7">
    <location>
        <begin position="418"/>
        <end position="479"/>
    </location>
</feature>
<dbReference type="InterPro" id="IPR017930">
    <property type="entry name" value="Myb_dom"/>
</dbReference>
<keyword evidence="5" id="KW-0539">Nucleus</keyword>
<dbReference type="InterPro" id="IPR013083">
    <property type="entry name" value="Znf_RING/FYVE/PHD"/>
</dbReference>
<dbReference type="InterPro" id="IPR001005">
    <property type="entry name" value="SANT/Myb"/>
</dbReference>
<name>A0A6J1C1V0_MOMCH</name>
<dbReference type="InterPro" id="IPR009057">
    <property type="entry name" value="Homeodomain-like_sf"/>
</dbReference>
<dbReference type="AlphaFoldDB" id="A0A6J1C1V0"/>
<feature type="compositionally biased region" description="Low complexity" evidence="6">
    <location>
        <begin position="217"/>
        <end position="229"/>
    </location>
</feature>
<dbReference type="Proteomes" id="UP000504603">
    <property type="component" value="Unplaced"/>
</dbReference>
<dbReference type="KEGG" id="mcha:111007617"/>
<dbReference type="Gene3D" id="3.30.40.10">
    <property type="entry name" value="Zinc/RING finger domain, C3HC4 (zinc finger)"/>
    <property type="match status" value="1"/>
</dbReference>
<dbReference type="RefSeq" id="XP_022135725.1">
    <property type="nucleotide sequence ID" value="XM_022280033.1"/>
</dbReference>
<protein>
    <submittedName>
        <fullName evidence="10 11">Uncharacterized protein LOC111007617</fullName>
    </submittedName>
</protein>
<evidence type="ECO:0000256" key="4">
    <source>
        <dbReference type="ARBA" id="ARBA00022833"/>
    </source>
</evidence>
<evidence type="ECO:0000313" key="10">
    <source>
        <dbReference type="RefSeq" id="XP_022135725.1"/>
    </source>
</evidence>